<evidence type="ECO:0000256" key="4">
    <source>
        <dbReference type="PROSITE-ProRule" id="PRU00175"/>
    </source>
</evidence>
<feature type="compositionally biased region" description="Basic and acidic residues" evidence="5">
    <location>
        <begin position="1"/>
        <end position="12"/>
    </location>
</feature>
<dbReference type="Gene3D" id="3.30.40.10">
    <property type="entry name" value="Zinc/RING finger domain, C3HC4 (zinc finger)"/>
    <property type="match status" value="1"/>
</dbReference>
<feature type="region of interest" description="Disordered" evidence="5">
    <location>
        <begin position="1"/>
        <end position="26"/>
    </location>
</feature>
<organism evidence="7 8">
    <name type="scientific">Panicum miliaceum</name>
    <name type="common">Proso millet</name>
    <name type="synonym">Broomcorn millet</name>
    <dbReference type="NCBI Taxonomy" id="4540"/>
    <lineage>
        <taxon>Eukaryota</taxon>
        <taxon>Viridiplantae</taxon>
        <taxon>Streptophyta</taxon>
        <taxon>Embryophyta</taxon>
        <taxon>Tracheophyta</taxon>
        <taxon>Spermatophyta</taxon>
        <taxon>Magnoliopsida</taxon>
        <taxon>Liliopsida</taxon>
        <taxon>Poales</taxon>
        <taxon>Poaceae</taxon>
        <taxon>PACMAD clade</taxon>
        <taxon>Panicoideae</taxon>
        <taxon>Panicodae</taxon>
        <taxon>Paniceae</taxon>
        <taxon>Panicinae</taxon>
        <taxon>Panicum</taxon>
        <taxon>Panicum sect. Panicum</taxon>
    </lineage>
</organism>
<keyword evidence="3" id="KW-0862">Zinc</keyword>
<evidence type="ECO:0000313" key="7">
    <source>
        <dbReference type="EMBL" id="RLM79280.1"/>
    </source>
</evidence>
<keyword evidence="1" id="KW-0479">Metal-binding</keyword>
<dbReference type="PROSITE" id="PS50089">
    <property type="entry name" value="ZF_RING_2"/>
    <property type="match status" value="1"/>
</dbReference>
<dbReference type="CDD" id="cd16649">
    <property type="entry name" value="mRING-HC-C3HC5_CGRF1-like"/>
    <property type="match status" value="1"/>
</dbReference>
<dbReference type="PANTHER" id="PTHR42647:SF9">
    <property type="entry name" value="S-RIBONUCLEASE BINDING PROTEIN SBP1-RELATED"/>
    <property type="match status" value="1"/>
</dbReference>
<evidence type="ECO:0000256" key="1">
    <source>
        <dbReference type="ARBA" id="ARBA00022723"/>
    </source>
</evidence>
<dbReference type="GO" id="GO:0008270">
    <property type="term" value="F:zinc ion binding"/>
    <property type="evidence" value="ECO:0007669"/>
    <property type="project" value="UniProtKB-KW"/>
</dbReference>
<dbReference type="InterPro" id="IPR001841">
    <property type="entry name" value="Znf_RING"/>
</dbReference>
<reference evidence="8" key="1">
    <citation type="journal article" date="2019" name="Nat. Commun.">
        <title>The genome of broomcorn millet.</title>
        <authorList>
            <person name="Zou C."/>
            <person name="Miki D."/>
            <person name="Li D."/>
            <person name="Tang Q."/>
            <person name="Xiao L."/>
            <person name="Rajput S."/>
            <person name="Deng P."/>
            <person name="Jia W."/>
            <person name="Huang R."/>
            <person name="Zhang M."/>
            <person name="Sun Y."/>
            <person name="Hu J."/>
            <person name="Fu X."/>
            <person name="Schnable P.S."/>
            <person name="Li F."/>
            <person name="Zhang H."/>
            <person name="Feng B."/>
            <person name="Zhu X."/>
            <person name="Liu R."/>
            <person name="Schnable J.C."/>
            <person name="Zhu J.-K."/>
            <person name="Zhang H."/>
        </authorList>
    </citation>
    <scope>NUCLEOTIDE SEQUENCE [LARGE SCALE GENOMIC DNA]</scope>
</reference>
<dbReference type="STRING" id="4540.A0A3L6QFT5"/>
<evidence type="ECO:0000259" key="6">
    <source>
        <dbReference type="PROSITE" id="PS50089"/>
    </source>
</evidence>
<evidence type="ECO:0000313" key="8">
    <source>
        <dbReference type="Proteomes" id="UP000275267"/>
    </source>
</evidence>
<dbReference type="AlphaFoldDB" id="A0A3L6QFT5"/>
<keyword evidence="8" id="KW-1185">Reference proteome</keyword>
<dbReference type="GO" id="GO:0004842">
    <property type="term" value="F:ubiquitin-protein transferase activity"/>
    <property type="evidence" value="ECO:0007669"/>
    <property type="project" value="TreeGrafter"/>
</dbReference>
<sequence>MAAGREEEDHSSMDQPTGQETKAARSICTTVRRRAADSPIQIPIPSHQPAPAPGIGGGGKSAPAFFDQGIIAIGSARVRARPEGGGGGVSGDNLLRGFLLDRSGMDGEAFRVGAHLRSLHPSAAMEDPIQTQNQNQFLFNAKSASLQLQLFGSPAVPAVGPSGYINYTGNNHLSVMNQARNINIDTGNEKQLKLQMSLNNYHQQDADQLARVGNPSAVSTGLRLSYEDDEHNSSITSGSGSMSSLPTTTSLVDDLMAEIDNENKEISYYLRLQAEQIGKQMKEVNQRRMISFLANLERAVGKKLREKELEAEAMNRKSKELNEQIRQVALEVQSWQSAALYNQSVANSLKSRLMEVVAQNTNLTREGSGDSEEDNAASSQNPNPGAPGGFFQSSLLGGRSMMATVGLGACRWCGGKEASVLVMPCRHLCLCVDCERVSDVCPVCRFPKSGSVEINMS</sequence>
<dbReference type="PANTHER" id="PTHR42647">
    <property type="entry name" value="SBP (S-RIBONUCLEASE BINDING PROTEIN) FAMILY PROTEIN"/>
    <property type="match status" value="1"/>
</dbReference>
<dbReference type="EMBL" id="PQIB02000012">
    <property type="protein sequence ID" value="RLM79280.1"/>
    <property type="molecule type" value="Genomic_DNA"/>
</dbReference>
<keyword evidence="2 4" id="KW-0863">Zinc-finger</keyword>
<feature type="domain" description="RING-type" evidence="6">
    <location>
        <begin position="410"/>
        <end position="445"/>
    </location>
</feature>
<dbReference type="InterPro" id="IPR013083">
    <property type="entry name" value="Znf_RING/FYVE/PHD"/>
</dbReference>
<proteinExistence type="predicted"/>
<evidence type="ECO:0000256" key="5">
    <source>
        <dbReference type="SAM" id="MobiDB-lite"/>
    </source>
</evidence>
<gene>
    <name evidence="7" type="ORF">C2845_PM12G01630</name>
</gene>
<name>A0A3L6QFT5_PANMI</name>
<accession>A0A3L6QFT5</accession>
<dbReference type="Proteomes" id="UP000275267">
    <property type="component" value="Unassembled WGS sequence"/>
</dbReference>
<evidence type="ECO:0000256" key="3">
    <source>
        <dbReference type="ARBA" id="ARBA00022833"/>
    </source>
</evidence>
<dbReference type="OrthoDB" id="1711136at2759"/>
<protein>
    <submittedName>
        <fullName evidence="7">BOI-related E3 ubiquitin-protein ligase 1-like</fullName>
    </submittedName>
</protein>
<evidence type="ECO:0000256" key="2">
    <source>
        <dbReference type="ARBA" id="ARBA00022771"/>
    </source>
</evidence>
<dbReference type="Pfam" id="PF13920">
    <property type="entry name" value="zf-C3HC4_3"/>
    <property type="match status" value="1"/>
</dbReference>
<comment type="caution">
    <text evidence="7">The sequence shown here is derived from an EMBL/GenBank/DDBJ whole genome shotgun (WGS) entry which is preliminary data.</text>
</comment>
<feature type="region of interest" description="Disordered" evidence="5">
    <location>
        <begin position="363"/>
        <end position="390"/>
    </location>
</feature>